<dbReference type="PATRIC" id="fig|1172194.4.peg.1453"/>
<evidence type="ECO:0000259" key="3">
    <source>
        <dbReference type="Pfam" id="PF26109"/>
    </source>
</evidence>
<reference evidence="4 5" key="1">
    <citation type="journal article" date="2012" name="J. Bacteriol.">
        <title>Genome Sequence of n-Alkane-Degrading Hydrocarboniphaga effusa Strain AP103T (ATCC BAA-332T).</title>
        <authorList>
            <person name="Chang H.K."/>
            <person name="Zylstra G.J."/>
            <person name="Chae J.C."/>
        </authorList>
    </citation>
    <scope>NUCLEOTIDE SEQUENCE [LARGE SCALE GENOMIC DNA]</scope>
    <source>
        <strain evidence="4 5">AP103</strain>
    </source>
</reference>
<keyword evidence="5" id="KW-1185">Reference proteome</keyword>
<dbReference type="STRING" id="1172194.WQQ_15080"/>
<dbReference type="InterPro" id="IPR059019">
    <property type="entry name" value="WHD_CapW"/>
</dbReference>
<dbReference type="Pfam" id="PF26109">
    <property type="entry name" value="WHD_BrxR"/>
    <property type="match status" value="1"/>
</dbReference>
<dbReference type="InterPro" id="IPR016634">
    <property type="entry name" value="CapW-like"/>
</dbReference>
<dbReference type="PANTHER" id="PTHR34580">
    <property type="match status" value="1"/>
</dbReference>
<accession>I8I4Z8</accession>
<dbReference type="InterPro" id="IPR059020">
    <property type="entry name" value="CapW_CTD"/>
</dbReference>
<proteinExistence type="predicted"/>
<feature type="domain" description="DNA-binding transcriptional repressor CapW C-terminal dimerisation" evidence="2">
    <location>
        <begin position="211"/>
        <end position="281"/>
    </location>
</feature>
<gene>
    <name evidence="4" type="ORF">WQQ_15080</name>
</gene>
<dbReference type="Pfam" id="PF26107">
    <property type="entry name" value="BrxR_CTD"/>
    <property type="match status" value="1"/>
</dbReference>
<organism evidence="4 5">
    <name type="scientific">Hydrocarboniphaga effusa AP103</name>
    <dbReference type="NCBI Taxonomy" id="1172194"/>
    <lineage>
        <taxon>Bacteria</taxon>
        <taxon>Pseudomonadati</taxon>
        <taxon>Pseudomonadota</taxon>
        <taxon>Gammaproteobacteria</taxon>
        <taxon>Nevskiales</taxon>
        <taxon>Nevskiaceae</taxon>
        <taxon>Hydrocarboniphaga</taxon>
    </lineage>
</organism>
<dbReference type="AlphaFoldDB" id="I8I4Z8"/>
<dbReference type="PROSITE" id="PS52050">
    <property type="entry name" value="WYL"/>
    <property type="match status" value="1"/>
</dbReference>
<feature type="domain" description="WYL" evidence="1">
    <location>
        <begin position="126"/>
        <end position="190"/>
    </location>
</feature>
<dbReference type="OrthoDB" id="9807255at2"/>
<comment type="caution">
    <text evidence="4">The sequence shown here is derived from an EMBL/GenBank/DDBJ whole genome shotgun (WGS) entry which is preliminary data.</text>
</comment>
<dbReference type="PIRSF" id="PIRSF015558">
    <property type="entry name" value="Txn_reg_DeoR_prd"/>
    <property type="match status" value="1"/>
</dbReference>
<evidence type="ECO:0000313" key="4">
    <source>
        <dbReference type="EMBL" id="EIT71371.1"/>
    </source>
</evidence>
<dbReference type="Proteomes" id="UP000003704">
    <property type="component" value="Unassembled WGS sequence"/>
</dbReference>
<dbReference type="EMBL" id="AKGD01000001">
    <property type="protein sequence ID" value="EIT71371.1"/>
    <property type="molecule type" value="Genomic_DNA"/>
</dbReference>
<dbReference type="InterPro" id="IPR051534">
    <property type="entry name" value="CBASS_pafABC_assoc_protein"/>
</dbReference>
<name>I8I4Z8_9GAMM</name>
<dbReference type="PANTHER" id="PTHR34580:SF3">
    <property type="entry name" value="PROTEIN PAFB"/>
    <property type="match status" value="1"/>
</dbReference>
<evidence type="ECO:0000259" key="2">
    <source>
        <dbReference type="Pfam" id="PF26107"/>
    </source>
</evidence>
<evidence type="ECO:0000313" key="5">
    <source>
        <dbReference type="Proteomes" id="UP000003704"/>
    </source>
</evidence>
<sequence length="288" mass="33364">MTVYDTKLPWDQRQRFMLLEARLIWTGKIQLGDLRDAFDIGTRKAEKDLQLYRERCPRNLVLDDETGVFYPDDRFEPIFLRGTAQEFLGVLRNHDLAQDLPLAMAASDHVPAETLELPEREFDVRVLQRMSTAIREGRWLTIEYQSMNRPDPRKLRIAPHALAYVGRWHARAYSAEHQSFRDFLLSRILGLPELGEACRHSPDADWDWRNQVTVRIGPHPGLTLPQRRVVEHDFGMHGGLLEKRVRLALAPYLLKLLGVGRGDTERDPAEQQIVLLNQAELDAFNRLS</sequence>
<feature type="domain" description="DNA-binding transcriptional repressor CapW winged helix-turn-helix" evidence="3">
    <location>
        <begin position="11"/>
        <end position="92"/>
    </location>
</feature>
<dbReference type="RefSeq" id="WP_007184460.1">
    <property type="nucleotide sequence ID" value="NZ_AKGD01000001.1"/>
</dbReference>
<evidence type="ECO:0000259" key="1">
    <source>
        <dbReference type="Pfam" id="PF13280"/>
    </source>
</evidence>
<protein>
    <submittedName>
        <fullName evidence="4">Uncharacterized protein</fullName>
    </submittedName>
</protein>
<dbReference type="InterPro" id="IPR026881">
    <property type="entry name" value="WYL_dom"/>
</dbReference>
<dbReference type="Pfam" id="PF13280">
    <property type="entry name" value="WYL"/>
    <property type="match status" value="1"/>
</dbReference>